<evidence type="ECO:0000256" key="1">
    <source>
        <dbReference type="SAM" id="MobiDB-lite"/>
    </source>
</evidence>
<gene>
    <name evidence="2" type="ORF">IF1G_07704</name>
</gene>
<dbReference type="AlphaFoldDB" id="A0A545VSS4"/>
<organism evidence="2 3">
    <name type="scientific">Cordyceps javanica</name>
    <dbReference type="NCBI Taxonomy" id="43265"/>
    <lineage>
        <taxon>Eukaryota</taxon>
        <taxon>Fungi</taxon>
        <taxon>Dikarya</taxon>
        <taxon>Ascomycota</taxon>
        <taxon>Pezizomycotina</taxon>
        <taxon>Sordariomycetes</taxon>
        <taxon>Hypocreomycetidae</taxon>
        <taxon>Hypocreales</taxon>
        <taxon>Cordycipitaceae</taxon>
        <taxon>Cordyceps</taxon>
    </lineage>
</organism>
<feature type="compositionally biased region" description="Basic and acidic residues" evidence="1">
    <location>
        <begin position="82"/>
        <end position="94"/>
    </location>
</feature>
<accession>A0A545VSS4</accession>
<reference evidence="2 3" key="1">
    <citation type="journal article" date="2019" name="Appl. Microbiol. Biotechnol.">
        <title>Genome sequence of Isaria javanica and comparative genome analysis insights into family S53 peptidase evolution in fungal entomopathogens.</title>
        <authorList>
            <person name="Lin R."/>
            <person name="Zhang X."/>
            <person name="Xin B."/>
            <person name="Zou M."/>
            <person name="Gao Y."/>
            <person name="Qin F."/>
            <person name="Hu Q."/>
            <person name="Xie B."/>
            <person name="Cheng X."/>
        </authorList>
    </citation>
    <scope>NUCLEOTIDE SEQUENCE [LARGE SCALE GENOMIC DNA]</scope>
    <source>
        <strain evidence="2 3">IJ1G</strain>
    </source>
</reference>
<feature type="compositionally biased region" description="Polar residues" evidence="1">
    <location>
        <begin position="41"/>
        <end position="53"/>
    </location>
</feature>
<comment type="caution">
    <text evidence="2">The sequence shown here is derived from an EMBL/GenBank/DDBJ whole genome shotgun (WGS) entry which is preliminary data.</text>
</comment>
<evidence type="ECO:0000313" key="2">
    <source>
        <dbReference type="EMBL" id="TQV93972.1"/>
    </source>
</evidence>
<proteinExistence type="predicted"/>
<feature type="compositionally biased region" description="Basic and acidic residues" evidence="1">
    <location>
        <begin position="165"/>
        <end position="178"/>
    </location>
</feature>
<dbReference type="EMBL" id="SPUK01000011">
    <property type="protein sequence ID" value="TQV93972.1"/>
    <property type="molecule type" value="Genomic_DNA"/>
</dbReference>
<protein>
    <submittedName>
        <fullName evidence="2">Uncharacterized protein</fullName>
    </submittedName>
</protein>
<dbReference type="Proteomes" id="UP000315783">
    <property type="component" value="Unassembled WGS sequence"/>
</dbReference>
<feature type="region of interest" description="Disordered" evidence="1">
    <location>
        <begin position="161"/>
        <end position="201"/>
    </location>
</feature>
<dbReference type="OrthoDB" id="5367448at2759"/>
<sequence>MEANRYISVTRSEDTAKALTHLSPIACHISLPRIEPEQRARQLQSLTESTTQPRIEFQTRVAKSGREEEEEEQQQQQTEQQRQQEQDSDEHGVDFETREFVLTIGPARDYDHGRAASKATEHTSWPDGYEADKSFAVMALRETLPDTLLKKGLCYWHVKPAAPDAPRDTMRQRLERKQQIPGQMAAAADMPKFSPIPRRRK</sequence>
<feature type="region of interest" description="Disordered" evidence="1">
    <location>
        <begin position="38"/>
        <end position="94"/>
    </location>
</feature>
<keyword evidence="3" id="KW-1185">Reference proteome</keyword>
<evidence type="ECO:0000313" key="3">
    <source>
        <dbReference type="Proteomes" id="UP000315783"/>
    </source>
</evidence>
<name>A0A545VSS4_9HYPO</name>